<dbReference type="PRINTS" id="PR01071">
    <property type="entry name" value="ACOABIOTINCC"/>
</dbReference>
<feature type="domain" description="Lipoyl-binding" evidence="3">
    <location>
        <begin position="121"/>
        <end position="197"/>
    </location>
</feature>
<dbReference type="STRING" id="675635.Psed_3033"/>
<dbReference type="Gene3D" id="2.40.50.100">
    <property type="match status" value="1"/>
</dbReference>
<dbReference type="InterPro" id="IPR011053">
    <property type="entry name" value="Single_hybrid_motif"/>
</dbReference>
<comment type="pathway">
    <text evidence="1">Lipid metabolism; fatty acid biosynthesis.</text>
</comment>
<organism evidence="4 5">
    <name type="scientific">Pseudonocardia dioxanivorans (strain ATCC 55486 / DSM 44775 / JCM 13855 / CB1190)</name>
    <dbReference type="NCBI Taxonomy" id="675635"/>
    <lineage>
        <taxon>Bacteria</taxon>
        <taxon>Bacillati</taxon>
        <taxon>Actinomycetota</taxon>
        <taxon>Actinomycetes</taxon>
        <taxon>Pseudonocardiales</taxon>
        <taxon>Pseudonocardiaceae</taxon>
        <taxon>Pseudonocardia</taxon>
    </lineage>
</organism>
<proteinExistence type="predicted"/>
<dbReference type="PROSITE" id="PS50968">
    <property type="entry name" value="BIOTINYL_LIPOYL"/>
    <property type="match status" value="1"/>
</dbReference>
<keyword evidence="5" id="KW-1185">Reference proteome</keyword>
<dbReference type="GO" id="GO:0006633">
    <property type="term" value="P:fatty acid biosynthetic process"/>
    <property type="evidence" value="ECO:0007669"/>
    <property type="project" value="UniProtKB-UniPathway"/>
</dbReference>
<dbReference type="eggNOG" id="COG0511">
    <property type="taxonomic scope" value="Bacteria"/>
</dbReference>
<dbReference type="SUPFAM" id="SSF51230">
    <property type="entry name" value="Single hybrid motif"/>
    <property type="match status" value="1"/>
</dbReference>
<protein>
    <recommendedName>
        <fullName evidence="1">Biotin carboxyl carrier protein of acetyl-CoA carboxylase</fullName>
    </recommendedName>
</protein>
<keyword evidence="1" id="KW-0275">Fatty acid biosynthesis</keyword>
<gene>
    <name evidence="4" type="ordered locus">Psed_3033</name>
</gene>
<keyword evidence="1" id="KW-0443">Lipid metabolism</keyword>
<accession>F4CRE1</accession>
<dbReference type="HOGENOM" id="CLU_016733_3_0_11"/>
<comment type="function">
    <text evidence="1">This protein is a component of the acetyl coenzyme A carboxylase complex; first, biotin carboxylase catalyzes the carboxylation of the carrier protein and then the transcarboxylase transfers the carboxyl group to form malonyl-CoA.</text>
</comment>
<dbReference type="KEGG" id="pdx:Psed_3033"/>
<name>F4CRE1_PSEUX</name>
<evidence type="ECO:0000256" key="1">
    <source>
        <dbReference type="RuleBase" id="RU364072"/>
    </source>
</evidence>
<dbReference type="InterPro" id="IPR000089">
    <property type="entry name" value="Biotin_lipoyl"/>
</dbReference>
<feature type="region of interest" description="Disordered" evidence="2">
    <location>
        <begin position="44"/>
        <end position="83"/>
    </location>
</feature>
<reference evidence="4 5" key="1">
    <citation type="journal article" date="2011" name="J. Bacteriol.">
        <title>Genome sequence of the 1,4-dioxane-degrading Pseudonocardia dioxanivorans strain CB1190.</title>
        <authorList>
            <person name="Sales C.M."/>
            <person name="Mahendra S."/>
            <person name="Grostern A."/>
            <person name="Parales R.E."/>
            <person name="Goodwin L.A."/>
            <person name="Woyke T."/>
            <person name="Nolan M."/>
            <person name="Lapidus A."/>
            <person name="Chertkov O."/>
            <person name="Ovchinnikova G."/>
            <person name="Sczyrba A."/>
            <person name="Alvarez-Cohen L."/>
        </authorList>
    </citation>
    <scope>NUCLEOTIDE SEQUENCE [LARGE SCALE GENOMIC DNA]</scope>
    <source>
        <strain evidence="5">ATCC 55486 / DSM 44775 / JCM 13855 / CB1190</strain>
    </source>
</reference>
<feature type="compositionally biased region" description="Pro residues" evidence="2">
    <location>
        <begin position="49"/>
        <end position="61"/>
    </location>
</feature>
<dbReference type="OrthoDB" id="9811735at2"/>
<evidence type="ECO:0000259" key="3">
    <source>
        <dbReference type="PROSITE" id="PS50968"/>
    </source>
</evidence>
<dbReference type="InterPro" id="IPR001249">
    <property type="entry name" value="AcCoA_biotinCC"/>
</dbReference>
<evidence type="ECO:0000313" key="4">
    <source>
        <dbReference type="EMBL" id="AEA25232.1"/>
    </source>
</evidence>
<dbReference type="Proteomes" id="UP000007809">
    <property type="component" value="Chromosome"/>
</dbReference>
<evidence type="ECO:0000313" key="5">
    <source>
        <dbReference type="Proteomes" id="UP000007809"/>
    </source>
</evidence>
<sequence length="199" mass="19736">MSDPGTARGLTDEDVDQVTRLVESLDRSGFDFLQVELGDLRITVGTGEPPVPGAAPPPPAAATPAAVPQAVAPARNAADRPDTAVAPSAAPVAAGSVAAGSVAAGSVAAGSVAAGSVAAGSVEITAPTMGIFYARPEPGKPPFVAVGDVVEETTTVALVEVMKTFHSVAAGVRGTVVEICVSDTDFVEFGAVLMRVSTE</sequence>
<keyword evidence="1" id="KW-0092">Biotin</keyword>
<dbReference type="UniPathway" id="UPA00094"/>
<keyword evidence="1" id="KW-0276">Fatty acid metabolism</keyword>
<dbReference type="CDD" id="cd06850">
    <property type="entry name" value="biotinyl_domain"/>
    <property type="match status" value="1"/>
</dbReference>
<dbReference type="GO" id="GO:0003989">
    <property type="term" value="F:acetyl-CoA carboxylase activity"/>
    <property type="evidence" value="ECO:0007669"/>
    <property type="project" value="InterPro"/>
</dbReference>
<evidence type="ECO:0000256" key="2">
    <source>
        <dbReference type="SAM" id="MobiDB-lite"/>
    </source>
</evidence>
<dbReference type="EMBL" id="CP002593">
    <property type="protein sequence ID" value="AEA25232.1"/>
    <property type="molecule type" value="Genomic_DNA"/>
</dbReference>
<feature type="compositionally biased region" description="Low complexity" evidence="2">
    <location>
        <begin position="62"/>
        <end position="76"/>
    </location>
</feature>
<dbReference type="Pfam" id="PF00364">
    <property type="entry name" value="Biotin_lipoyl"/>
    <property type="match status" value="1"/>
</dbReference>
<dbReference type="GO" id="GO:0009317">
    <property type="term" value="C:acetyl-CoA carboxylase complex"/>
    <property type="evidence" value="ECO:0007669"/>
    <property type="project" value="InterPro"/>
</dbReference>
<dbReference type="RefSeq" id="WP_013675155.1">
    <property type="nucleotide sequence ID" value="NC_015312.1"/>
</dbReference>
<keyword evidence="1" id="KW-0444">Lipid biosynthesis</keyword>
<dbReference type="AlphaFoldDB" id="F4CRE1"/>